<reference evidence="2 3" key="1">
    <citation type="submission" date="2018-05" db="EMBL/GenBank/DDBJ databases">
        <title>Komagataeibacter cocois sp. nov., for a novel cellulose- producing strain isolated from coconut milk.</title>
        <authorList>
            <person name="Liu L."/>
            <person name="Wang Y."/>
            <person name="Liu S."/>
            <person name="Bi J."/>
            <person name="Chen H."/>
            <person name="Deng J."/>
            <person name="Zhang C."/>
            <person name="Hu Q."/>
            <person name="Li C."/>
        </authorList>
    </citation>
    <scope>NUCLEOTIDE SEQUENCE [LARGE SCALE GENOMIC DNA]</scope>
    <source>
        <strain evidence="2 3">WE7</strain>
    </source>
</reference>
<dbReference type="GO" id="GO:0016740">
    <property type="term" value="F:transferase activity"/>
    <property type="evidence" value="ECO:0007669"/>
    <property type="project" value="UniProtKB-KW"/>
</dbReference>
<sequence length="364" mass="39465">MSPARSLVAAIPVRNEADRIGCCLRALAAQQDACLTHAVLLVNNSTDGTADRVQAAIPCLPFCVSVVERTYPPPVAHAGTARSDAMKVAAAMAGPDGILLTTDADGVVAPDWLARNLAALDNGADAVCGRALIDPAEARLLPACLHEDDRAEMAYATMLDRIHHLIDPDPHDPWPRHTEHSGASIAVRVGAWRQAGGVPPLPLGEDRGFLMALRNVDAAIRHAPDVMVTVSGRTVGRARGGMADTMARRLIRQDEMLDESLEPATTCLHRAQARAALRRLRAMNPSTRSYQEAGRRLARQLGLPLPYVIGVTQERFFGMAWSQLEATGPELRRMPVRRCELDLHVRQAERIMRQLLAPRSAACV</sequence>
<evidence type="ECO:0000259" key="1">
    <source>
        <dbReference type="Pfam" id="PF00535"/>
    </source>
</evidence>
<accession>A0A365Z1M6</accession>
<dbReference type="InterPro" id="IPR029044">
    <property type="entry name" value="Nucleotide-diphossugar_trans"/>
</dbReference>
<dbReference type="CDD" id="cd00761">
    <property type="entry name" value="Glyco_tranf_GTA_type"/>
    <property type="match status" value="1"/>
</dbReference>
<dbReference type="PANTHER" id="PTHR43685">
    <property type="entry name" value="GLYCOSYLTRANSFERASE"/>
    <property type="match status" value="1"/>
</dbReference>
<dbReference type="AlphaFoldDB" id="A0A365Z1M6"/>
<feature type="domain" description="Glycosyltransferase 2-like" evidence="1">
    <location>
        <begin position="10"/>
        <end position="132"/>
    </location>
</feature>
<proteinExistence type="predicted"/>
<keyword evidence="3" id="KW-1185">Reference proteome</keyword>
<dbReference type="SUPFAM" id="SSF53448">
    <property type="entry name" value="Nucleotide-diphospho-sugar transferases"/>
    <property type="match status" value="1"/>
</dbReference>
<keyword evidence="2" id="KW-0808">Transferase</keyword>
<organism evidence="2 3">
    <name type="scientific">Novacetimonas cocois</name>
    <dbReference type="NCBI Taxonomy" id="1747507"/>
    <lineage>
        <taxon>Bacteria</taxon>
        <taxon>Pseudomonadati</taxon>
        <taxon>Pseudomonadota</taxon>
        <taxon>Alphaproteobacteria</taxon>
        <taxon>Acetobacterales</taxon>
        <taxon>Acetobacteraceae</taxon>
        <taxon>Novacetimonas</taxon>
    </lineage>
</organism>
<evidence type="ECO:0000313" key="3">
    <source>
        <dbReference type="Proteomes" id="UP000252680"/>
    </source>
</evidence>
<dbReference type="Proteomes" id="UP000252680">
    <property type="component" value="Unassembled WGS sequence"/>
</dbReference>
<comment type="caution">
    <text evidence="2">The sequence shown here is derived from an EMBL/GenBank/DDBJ whole genome shotgun (WGS) entry which is preliminary data.</text>
</comment>
<dbReference type="OrthoDB" id="114108at2"/>
<dbReference type="InterPro" id="IPR050834">
    <property type="entry name" value="Glycosyltransf_2"/>
</dbReference>
<protein>
    <submittedName>
        <fullName evidence="2">Glycosyl transferase</fullName>
    </submittedName>
</protein>
<dbReference type="Gene3D" id="3.90.550.10">
    <property type="entry name" value="Spore Coat Polysaccharide Biosynthesis Protein SpsA, Chain A"/>
    <property type="match status" value="1"/>
</dbReference>
<name>A0A365Z1M6_9PROT</name>
<dbReference type="PANTHER" id="PTHR43685:SF14">
    <property type="entry name" value="GLYCOSYLTRANSFERASE 2-LIKE DOMAIN-CONTAINING PROTEIN"/>
    <property type="match status" value="1"/>
</dbReference>
<gene>
    <name evidence="2" type="ORF">NJLHNGOC_03630</name>
</gene>
<dbReference type="RefSeq" id="WP_113595135.1">
    <property type="nucleotide sequence ID" value="NZ_QEXL01000003.1"/>
</dbReference>
<evidence type="ECO:0000313" key="2">
    <source>
        <dbReference type="EMBL" id="RBM08849.1"/>
    </source>
</evidence>
<dbReference type="Pfam" id="PF00535">
    <property type="entry name" value="Glycos_transf_2"/>
    <property type="match status" value="1"/>
</dbReference>
<dbReference type="InterPro" id="IPR001173">
    <property type="entry name" value="Glyco_trans_2-like"/>
</dbReference>
<dbReference type="EMBL" id="QEXL01000003">
    <property type="protein sequence ID" value="RBM08849.1"/>
    <property type="molecule type" value="Genomic_DNA"/>
</dbReference>